<gene>
    <name evidence="3" type="ORF">ENT73_01005</name>
</gene>
<evidence type="ECO:0000256" key="1">
    <source>
        <dbReference type="SAM" id="SignalP"/>
    </source>
</evidence>
<dbReference type="InterPro" id="IPR001763">
    <property type="entry name" value="Rhodanese-like_dom"/>
</dbReference>
<dbReference type="Gene3D" id="3.40.250.10">
    <property type="entry name" value="Rhodanese-like domain"/>
    <property type="match status" value="3"/>
</dbReference>
<evidence type="ECO:0000259" key="2">
    <source>
        <dbReference type="PROSITE" id="PS50206"/>
    </source>
</evidence>
<dbReference type="AlphaFoldDB" id="A0A832LU83"/>
<feature type="chain" id="PRO_5033007799" description="Rhodanese domain-containing protein" evidence="1">
    <location>
        <begin position="25"/>
        <end position="448"/>
    </location>
</feature>
<protein>
    <recommendedName>
        <fullName evidence="2">Rhodanese domain-containing protein</fullName>
    </recommendedName>
</protein>
<feature type="domain" description="Rhodanese" evidence="2">
    <location>
        <begin position="243"/>
        <end position="330"/>
    </location>
</feature>
<proteinExistence type="predicted"/>
<feature type="domain" description="Rhodanese" evidence="2">
    <location>
        <begin position="360"/>
        <end position="446"/>
    </location>
</feature>
<dbReference type="Pfam" id="PF00581">
    <property type="entry name" value="Rhodanese"/>
    <property type="match status" value="3"/>
</dbReference>
<dbReference type="CDD" id="cd00158">
    <property type="entry name" value="RHOD"/>
    <property type="match status" value="2"/>
</dbReference>
<sequence length="448" mass="50873">MGKRKVLYLLSLPVFFMFSSNLSGQTANVEIKGGPMHPLCKSCHQPTPNVIMGLLDAVSYKAQLLTIDVGTHKETIKFDEKTLVKNLKGLEDLKNFRNRGFTIQYEEKEGVKKAVLISRFDVLKLITEEDRLNKEKLKNLLADGKNVYLYDSRPMSAYQEAHIPGAKPLPAPAFDQFIRNLPPDKNAIVIFYCVGGCLSPTNYLRTKALGYTNVKIYLGGFPEWIQSEYAITTPEWMKKAIEEKYAYVLIDLRPRQMVKEGYIATAVSIPYEDLPKMKDQFPTQKKAPIILYGPKKEEAAKLILSWGYKNVRILPIEFEDWKKRGFPIAAGEPQTKIVYVPKAKPGTILPSEFLKIAQNPPANTLIIDVRNPDEVKEGKVKAAKNIPLDELEHRLAEIPKDKDIILYCETGIRAQMAHEILKKHGIKSRYLEGRVHFTKDGKVQVDLE</sequence>
<feature type="domain" description="Rhodanese" evidence="2">
    <location>
        <begin position="143"/>
        <end position="233"/>
    </location>
</feature>
<feature type="signal peptide" evidence="1">
    <location>
        <begin position="1"/>
        <end position="24"/>
    </location>
</feature>
<comment type="caution">
    <text evidence="3">The sequence shown here is derived from an EMBL/GenBank/DDBJ whole genome shotgun (WGS) entry which is preliminary data.</text>
</comment>
<dbReference type="SMART" id="SM00450">
    <property type="entry name" value="RHOD"/>
    <property type="match status" value="3"/>
</dbReference>
<evidence type="ECO:0000313" key="3">
    <source>
        <dbReference type="EMBL" id="HGV54652.1"/>
    </source>
</evidence>
<dbReference type="EMBL" id="DSZU01000018">
    <property type="protein sequence ID" value="HGV54652.1"/>
    <property type="molecule type" value="Genomic_DNA"/>
</dbReference>
<organism evidence="3">
    <name type="scientific">Caldimicrobium thiodismutans</name>
    <dbReference type="NCBI Taxonomy" id="1653476"/>
    <lineage>
        <taxon>Bacteria</taxon>
        <taxon>Pseudomonadati</taxon>
        <taxon>Thermodesulfobacteriota</taxon>
        <taxon>Thermodesulfobacteria</taxon>
        <taxon>Thermodesulfobacteriales</taxon>
        <taxon>Thermodesulfobacteriaceae</taxon>
        <taxon>Caldimicrobium</taxon>
    </lineage>
</organism>
<dbReference type="PANTHER" id="PTHR44086">
    <property type="entry name" value="THIOSULFATE SULFURTRANSFERASE RDL2, MITOCHONDRIAL-RELATED"/>
    <property type="match status" value="1"/>
</dbReference>
<dbReference type="PANTHER" id="PTHR44086:SF10">
    <property type="entry name" value="THIOSULFATE SULFURTRANSFERASE_RHODANESE-LIKE DOMAIN-CONTAINING PROTEIN 3"/>
    <property type="match status" value="1"/>
</dbReference>
<accession>A0A832LU83</accession>
<reference evidence="3" key="1">
    <citation type="journal article" date="2020" name="mSystems">
        <title>Genome- and Community-Level Interaction Insights into Carbon Utilization and Element Cycling Functions of Hydrothermarchaeota in Hydrothermal Sediment.</title>
        <authorList>
            <person name="Zhou Z."/>
            <person name="Liu Y."/>
            <person name="Xu W."/>
            <person name="Pan J."/>
            <person name="Luo Z.H."/>
            <person name="Li M."/>
        </authorList>
    </citation>
    <scope>NUCLEOTIDE SEQUENCE [LARGE SCALE GENOMIC DNA]</scope>
    <source>
        <strain evidence="3">SpSt-605</strain>
    </source>
</reference>
<dbReference type="InterPro" id="IPR036873">
    <property type="entry name" value="Rhodanese-like_dom_sf"/>
</dbReference>
<dbReference type="PROSITE" id="PS50206">
    <property type="entry name" value="RHODANESE_3"/>
    <property type="match status" value="3"/>
</dbReference>
<keyword evidence="1" id="KW-0732">Signal</keyword>
<dbReference type="SUPFAM" id="SSF52821">
    <property type="entry name" value="Rhodanese/Cell cycle control phosphatase"/>
    <property type="match status" value="3"/>
</dbReference>
<name>A0A832LU83_9BACT</name>